<name>A0A1F8A0Y7_9EURO</name>
<feature type="compositionally biased region" description="Polar residues" evidence="1">
    <location>
        <begin position="192"/>
        <end position="204"/>
    </location>
</feature>
<feature type="domain" description="Bacteriophage T5 Orf172 DNA-binding" evidence="2">
    <location>
        <begin position="257"/>
        <end position="352"/>
    </location>
</feature>
<evidence type="ECO:0000313" key="3">
    <source>
        <dbReference type="EMBL" id="OGM45392.1"/>
    </source>
</evidence>
<sequence length="603" mass="68061">MAFSTPLRSDPHSSQAGPFPDLSPDLVGNSPDDESDSNAHLVDESPTRAAVVRRQVRELSRQSQSSSASASPRNQTVQAYLREGTKETLNRNPQRWLLEHYSRGAKALNGSHPIICSSQTSLERPTWIPPNAPYIEISDDERDDGVSSPATRVDVPTTTGQAQANGQISDLTSANVARPDSADSSDDETHGSESPFSSVSQQETPRTEVSDPDHGLEHRQIGPERISDSCSTEDIIFAIRDVICGWGGAQETESKKGYAYIFYDPSAQSPCYKIGHSGNVRVRTQQHQSKCQLRKWSSNKSPALRDYRLLEKLAHAELRNLRCKPNCFCRVEHREYFLGKAEHGQDIIDSWSRWLKKNPYNDDGNLKPFWVDRLHVFVDENSGFFHCTAVEDDRHHPESNACQMCLRKGWQKFTDPTPQDIFEYDCRQKVPFAWGCWLFQTCYSRFPSHKSKFAYMIHCIEVGCRIWEAISSIQLILAMLLGKGLYLTVCSLRHRTFDISRLPEFYFACAAAYRLFLLLMANMNSVDQTLSKGVKRTASPARKSIRVISKSPRMPTPSSNQSQRTTKTTRKTQRPEQPPNLELSGDKSTPKKEHSDDTIEITG</sequence>
<dbReference type="GeneID" id="34448979"/>
<evidence type="ECO:0000256" key="1">
    <source>
        <dbReference type="SAM" id="MobiDB-lite"/>
    </source>
</evidence>
<organism evidence="3 4">
    <name type="scientific">Aspergillus bombycis</name>
    <dbReference type="NCBI Taxonomy" id="109264"/>
    <lineage>
        <taxon>Eukaryota</taxon>
        <taxon>Fungi</taxon>
        <taxon>Dikarya</taxon>
        <taxon>Ascomycota</taxon>
        <taxon>Pezizomycotina</taxon>
        <taxon>Eurotiomycetes</taxon>
        <taxon>Eurotiomycetidae</taxon>
        <taxon>Eurotiales</taxon>
        <taxon>Aspergillaceae</taxon>
        <taxon>Aspergillus</taxon>
    </lineage>
</organism>
<dbReference type="AlphaFoldDB" id="A0A1F8A0Y7"/>
<dbReference type="InterPro" id="IPR018306">
    <property type="entry name" value="Phage_T5_Orf172_DNA-bd"/>
</dbReference>
<dbReference type="EMBL" id="LYCR01000043">
    <property type="protein sequence ID" value="OGM45392.1"/>
    <property type="molecule type" value="Genomic_DNA"/>
</dbReference>
<feature type="region of interest" description="Disordered" evidence="1">
    <location>
        <begin position="127"/>
        <end position="225"/>
    </location>
</feature>
<evidence type="ECO:0000259" key="2">
    <source>
        <dbReference type="Pfam" id="PF10544"/>
    </source>
</evidence>
<feature type="compositionally biased region" description="Low complexity" evidence="1">
    <location>
        <begin position="61"/>
        <end position="71"/>
    </location>
</feature>
<dbReference type="Pfam" id="PF10544">
    <property type="entry name" value="T5orf172"/>
    <property type="match status" value="1"/>
</dbReference>
<feature type="region of interest" description="Disordered" evidence="1">
    <location>
        <begin position="1"/>
        <end position="92"/>
    </location>
</feature>
<proteinExistence type="predicted"/>
<comment type="caution">
    <text evidence="3">The sequence shown here is derived from an EMBL/GenBank/DDBJ whole genome shotgun (WGS) entry which is preliminary data.</text>
</comment>
<protein>
    <recommendedName>
        <fullName evidence="2">Bacteriophage T5 Orf172 DNA-binding domain-containing protein</fullName>
    </recommendedName>
</protein>
<dbReference type="Proteomes" id="UP000179179">
    <property type="component" value="Unassembled WGS sequence"/>
</dbReference>
<evidence type="ECO:0000313" key="4">
    <source>
        <dbReference type="Proteomes" id="UP000179179"/>
    </source>
</evidence>
<feature type="compositionally biased region" description="Basic and acidic residues" evidence="1">
    <location>
        <begin position="205"/>
        <end position="225"/>
    </location>
</feature>
<feature type="compositionally biased region" description="Basic and acidic residues" evidence="1">
    <location>
        <begin position="584"/>
        <end position="597"/>
    </location>
</feature>
<keyword evidence="4" id="KW-1185">Reference proteome</keyword>
<dbReference type="RefSeq" id="XP_022389109.1">
    <property type="nucleotide sequence ID" value="XM_022532718.1"/>
</dbReference>
<feature type="compositionally biased region" description="Polar residues" evidence="1">
    <location>
        <begin position="156"/>
        <end position="175"/>
    </location>
</feature>
<accession>A0A1F8A0Y7</accession>
<gene>
    <name evidence="3" type="ORF">ABOM_005589</name>
</gene>
<dbReference type="OrthoDB" id="3511049at2759"/>
<feature type="region of interest" description="Disordered" evidence="1">
    <location>
        <begin position="531"/>
        <end position="603"/>
    </location>
</feature>
<reference evidence="3 4" key="1">
    <citation type="journal article" date="2016" name="Genome Biol. Evol.">
        <title>Draft genome sequence of an aflatoxigenic Aspergillus species, A. bombycis.</title>
        <authorList>
            <person name="Moore G.G."/>
            <person name="Mack B.M."/>
            <person name="Beltz S.B."/>
            <person name="Gilbert M.K."/>
        </authorList>
    </citation>
    <scope>NUCLEOTIDE SEQUENCE [LARGE SCALE GENOMIC DNA]</scope>
    <source>
        <strain evidence="4">NRRL 26010</strain>
    </source>
</reference>
<dbReference type="STRING" id="109264.A0A1F8A0Y7"/>